<dbReference type="GO" id="GO:0004309">
    <property type="term" value="F:exopolyphosphatase activity"/>
    <property type="evidence" value="ECO:0007669"/>
    <property type="project" value="TreeGrafter"/>
</dbReference>
<dbReference type="SUPFAM" id="SSF64182">
    <property type="entry name" value="DHH phosphoesterases"/>
    <property type="match status" value="1"/>
</dbReference>
<evidence type="ECO:0000256" key="2">
    <source>
        <dbReference type="ARBA" id="ARBA00022723"/>
    </source>
</evidence>
<evidence type="ECO:0000256" key="1">
    <source>
        <dbReference type="ARBA" id="ARBA00001936"/>
    </source>
</evidence>
<accession>A0AAD5SHN0</accession>
<dbReference type="InterPro" id="IPR038763">
    <property type="entry name" value="DHH_sf"/>
</dbReference>
<evidence type="ECO:0000256" key="4">
    <source>
        <dbReference type="ARBA" id="ARBA00023211"/>
    </source>
</evidence>
<gene>
    <name evidence="6" type="ORF">HK097_008996</name>
</gene>
<keyword evidence="7" id="KW-1185">Reference proteome</keyword>
<feature type="domain" description="DHHA2" evidence="5">
    <location>
        <begin position="257"/>
        <end position="427"/>
    </location>
</feature>
<dbReference type="GO" id="GO:0046872">
    <property type="term" value="F:metal ion binding"/>
    <property type="evidence" value="ECO:0007669"/>
    <property type="project" value="UniProtKB-KW"/>
</dbReference>
<dbReference type="SMART" id="SM01131">
    <property type="entry name" value="DHHA2"/>
    <property type="match status" value="1"/>
</dbReference>
<dbReference type="PANTHER" id="PTHR12112">
    <property type="entry name" value="BNIP - RELATED"/>
    <property type="match status" value="1"/>
</dbReference>
<dbReference type="AlphaFoldDB" id="A0AAD5SHN0"/>
<keyword evidence="3" id="KW-0378">Hydrolase</keyword>
<protein>
    <recommendedName>
        <fullName evidence="5">DHHA2 domain-containing protein</fullName>
    </recommendedName>
</protein>
<dbReference type="PANTHER" id="PTHR12112:SF39">
    <property type="entry name" value="EG:152A3.5 PROTEIN (FBGN0003116_PN PROTEIN)"/>
    <property type="match status" value="1"/>
</dbReference>
<dbReference type="GO" id="GO:0005737">
    <property type="term" value="C:cytoplasm"/>
    <property type="evidence" value="ECO:0007669"/>
    <property type="project" value="InterPro"/>
</dbReference>
<dbReference type="InterPro" id="IPR001667">
    <property type="entry name" value="DDH_dom"/>
</dbReference>
<dbReference type="Pfam" id="PF02833">
    <property type="entry name" value="DHHA2"/>
    <property type="match status" value="1"/>
</dbReference>
<dbReference type="Gene3D" id="3.10.310.20">
    <property type="entry name" value="DHHA2 domain"/>
    <property type="match status" value="1"/>
</dbReference>
<dbReference type="InterPro" id="IPR038222">
    <property type="entry name" value="DHHA2_dom_sf"/>
</dbReference>
<evidence type="ECO:0000313" key="6">
    <source>
        <dbReference type="EMBL" id="KAJ3050015.1"/>
    </source>
</evidence>
<sequence>MPPSKLYQWLQSTKLLLRAKQYADVVLVMGNEAADLDSVVSSIAYAYLREAQSRSSSTIATTQPHNTLHLPLIAIPRSEFQLRTECTFALKTAYQNDDISSVLTFADEIDLQSLTQPPTSLSVILTDHNSLASTYSVLAPHITGIIDHHADSHHHPTADPRIISVVGSCTTLVVNEWQKAIQSSNPTTTTDPLATYLTPSLATLLLSPILIDTIDLNPSFYRATPQDITATQFLLPYLQNPTYTTLESAQPYFTSFFTALQKAKLEISHLPTPSLLIKDHKQWTFKCTTTNQSITVGISSVMFPLRGTNGWISRENSATPIIKAATTFAQERNLDLLIIMTAFDHAEAAAVGEDEAGAKGFQRELIPIFNPGFVISHPDETRKIVERLERSELELVKFQEVDGASLYVQNNVKCSRKQVQPIVQGICEGL</sequence>
<organism evidence="6 7">
    <name type="scientific">Rhizophlyctis rosea</name>
    <dbReference type="NCBI Taxonomy" id="64517"/>
    <lineage>
        <taxon>Eukaryota</taxon>
        <taxon>Fungi</taxon>
        <taxon>Fungi incertae sedis</taxon>
        <taxon>Chytridiomycota</taxon>
        <taxon>Chytridiomycota incertae sedis</taxon>
        <taxon>Chytridiomycetes</taxon>
        <taxon>Rhizophlyctidales</taxon>
        <taxon>Rhizophlyctidaceae</taxon>
        <taxon>Rhizophlyctis</taxon>
    </lineage>
</organism>
<proteinExistence type="predicted"/>
<dbReference type="Gene3D" id="3.90.1640.10">
    <property type="entry name" value="inorganic pyrophosphatase (n-terminal core)"/>
    <property type="match status" value="1"/>
</dbReference>
<dbReference type="Proteomes" id="UP001212841">
    <property type="component" value="Unassembled WGS sequence"/>
</dbReference>
<evidence type="ECO:0000256" key="3">
    <source>
        <dbReference type="ARBA" id="ARBA00022801"/>
    </source>
</evidence>
<keyword evidence="4" id="KW-0464">Manganese</keyword>
<reference evidence="6" key="1">
    <citation type="submission" date="2020-05" db="EMBL/GenBank/DDBJ databases">
        <title>Phylogenomic resolution of chytrid fungi.</title>
        <authorList>
            <person name="Stajich J.E."/>
            <person name="Amses K."/>
            <person name="Simmons R."/>
            <person name="Seto K."/>
            <person name="Myers J."/>
            <person name="Bonds A."/>
            <person name="Quandt C.A."/>
            <person name="Barry K."/>
            <person name="Liu P."/>
            <person name="Grigoriev I."/>
            <person name="Longcore J.E."/>
            <person name="James T.Y."/>
        </authorList>
    </citation>
    <scope>NUCLEOTIDE SEQUENCE</scope>
    <source>
        <strain evidence="6">JEL0318</strain>
    </source>
</reference>
<name>A0AAD5SHN0_9FUNG</name>
<evidence type="ECO:0000259" key="5">
    <source>
        <dbReference type="SMART" id="SM01131"/>
    </source>
</evidence>
<comment type="caution">
    <text evidence="6">The sequence shown here is derived from an EMBL/GenBank/DDBJ whole genome shotgun (WGS) entry which is preliminary data.</text>
</comment>
<dbReference type="EMBL" id="JADGJD010000564">
    <property type="protein sequence ID" value="KAJ3050015.1"/>
    <property type="molecule type" value="Genomic_DNA"/>
</dbReference>
<evidence type="ECO:0000313" key="7">
    <source>
        <dbReference type="Proteomes" id="UP001212841"/>
    </source>
</evidence>
<dbReference type="Pfam" id="PF01368">
    <property type="entry name" value="DHH"/>
    <property type="match status" value="1"/>
</dbReference>
<keyword evidence="2" id="KW-0479">Metal-binding</keyword>
<comment type="cofactor">
    <cofactor evidence="1">
        <name>Mn(2+)</name>
        <dbReference type="ChEBI" id="CHEBI:29035"/>
    </cofactor>
</comment>
<dbReference type="InterPro" id="IPR004097">
    <property type="entry name" value="DHHA2"/>
</dbReference>